<reference evidence="2 3" key="1">
    <citation type="journal article" date="2016" name="Front. Microbiol.">
        <title>Comparative Genomics Analysis of Streptomyces Species Reveals Their Adaptation to the Marine Environment and Their Diversity at the Genomic Level.</title>
        <authorList>
            <person name="Tian X."/>
            <person name="Zhang Z."/>
            <person name="Yang T."/>
            <person name="Chen M."/>
            <person name="Li J."/>
            <person name="Chen F."/>
            <person name="Yang J."/>
            <person name="Li W."/>
            <person name="Zhang B."/>
            <person name="Zhang Z."/>
            <person name="Wu J."/>
            <person name="Zhang C."/>
            <person name="Long L."/>
            <person name="Xiao J."/>
        </authorList>
    </citation>
    <scope>NUCLEOTIDE SEQUENCE [LARGE SCALE GENOMIC DNA]</scope>
    <source>
        <strain evidence="2 3">SCSIO 10429</strain>
    </source>
</reference>
<dbReference type="AlphaFoldDB" id="A0A1E7KY40"/>
<dbReference type="Proteomes" id="UP000176005">
    <property type="component" value="Unassembled WGS sequence"/>
</dbReference>
<dbReference type="EMBL" id="LJGW01000397">
    <property type="protein sequence ID" value="OEV08840.1"/>
    <property type="molecule type" value="Genomic_DNA"/>
</dbReference>
<evidence type="ECO:0000313" key="3">
    <source>
        <dbReference type="Proteomes" id="UP000176005"/>
    </source>
</evidence>
<evidence type="ECO:0000256" key="1">
    <source>
        <dbReference type="SAM" id="MobiDB-lite"/>
    </source>
</evidence>
<name>A0A1E7KY40_9ACTN</name>
<gene>
    <name evidence="2" type="ORF">AN218_24745</name>
</gene>
<keyword evidence="3" id="KW-1185">Reference proteome</keyword>
<evidence type="ECO:0000313" key="2">
    <source>
        <dbReference type="EMBL" id="OEV08840.1"/>
    </source>
</evidence>
<sequence>MPEVLRRLIVRGALRTARRQRIRRDLLVQFAQPRGPHRRRLTLHLTQQMSAPLAEVGDPRGQSLRVERETHRVQRRLQQPGRRPFQQGEDGAVGGGHVVAAVPPSRTGAGYGSYAAAVRSRPERNGPRAGESSGVSGQCGA</sequence>
<protein>
    <submittedName>
        <fullName evidence="2">Uncharacterized protein</fullName>
    </submittedName>
</protein>
<proteinExistence type="predicted"/>
<comment type="caution">
    <text evidence="2">The sequence shown here is derived from an EMBL/GenBank/DDBJ whole genome shotgun (WGS) entry which is preliminary data.</text>
</comment>
<feature type="region of interest" description="Disordered" evidence="1">
    <location>
        <begin position="69"/>
        <end position="141"/>
    </location>
</feature>
<organism evidence="2 3">
    <name type="scientific">Streptomyces nanshensis</name>
    <dbReference type="NCBI Taxonomy" id="518642"/>
    <lineage>
        <taxon>Bacteria</taxon>
        <taxon>Bacillati</taxon>
        <taxon>Actinomycetota</taxon>
        <taxon>Actinomycetes</taxon>
        <taxon>Kitasatosporales</taxon>
        <taxon>Streptomycetaceae</taxon>
        <taxon>Streptomyces</taxon>
    </lineage>
</organism>
<accession>A0A1E7KY40</accession>